<dbReference type="Proteomes" id="UP000462362">
    <property type="component" value="Unassembled WGS sequence"/>
</dbReference>
<sequence>MSTPLDIDAVVLINEALTGNRCSEERKQRVGGCLSSYSYYDTVREQITSIVVSLLKGHFFQDGNKRTALAIYLDLCQNNGIKFLSDQDRLGDVLIDIAANQRGITENTRLLFPD</sequence>
<dbReference type="InterPro" id="IPR003812">
    <property type="entry name" value="Fido"/>
</dbReference>
<dbReference type="InterPro" id="IPR006440">
    <property type="entry name" value="Doc"/>
</dbReference>
<dbReference type="Gene3D" id="1.20.120.1870">
    <property type="entry name" value="Fic/DOC protein, Fido domain"/>
    <property type="match status" value="1"/>
</dbReference>
<dbReference type="GO" id="GO:0016301">
    <property type="term" value="F:kinase activity"/>
    <property type="evidence" value="ECO:0007669"/>
    <property type="project" value="InterPro"/>
</dbReference>
<dbReference type="PROSITE" id="PS51459">
    <property type="entry name" value="FIDO"/>
    <property type="match status" value="1"/>
</dbReference>
<protein>
    <submittedName>
        <fullName evidence="1">Type II toxin-antitoxin system death-on-curing family toxin</fullName>
    </submittedName>
</protein>
<evidence type="ECO:0000313" key="1">
    <source>
        <dbReference type="EMBL" id="MTU42765.1"/>
    </source>
</evidence>
<gene>
    <name evidence="1" type="ORF">GMD42_03820</name>
</gene>
<accession>A0A6I3S4Q4</accession>
<comment type="caution">
    <text evidence="1">The sequence shown here is derived from an EMBL/GenBank/DDBJ whole genome shotgun (WGS) entry which is preliminary data.</text>
</comment>
<dbReference type="NCBIfam" id="TIGR01550">
    <property type="entry name" value="DOC_P1"/>
    <property type="match status" value="1"/>
</dbReference>
<dbReference type="EMBL" id="WNCL01000008">
    <property type="protein sequence ID" value="MTU42765.1"/>
    <property type="molecule type" value="Genomic_DNA"/>
</dbReference>
<dbReference type="AlphaFoldDB" id="A0A6I3S4Q4"/>
<dbReference type="RefSeq" id="WP_008812146.1">
    <property type="nucleotide sequence ID" value="NZ_CAJUON010000024.1"/>
</dbReference>
<dbReference type="GeneID" id="43348981"/>
<organism evidence="1 2">
    <name type="scientific">Parasutterella excrementihominis</name>
    <dbReference type="NCBI Taxonomy" id="487175"/>
    <lineage>
        <taxon>Bacteria</taxon>
        <taxon>Pseudomonadati</taxon>
        <taxon>Pseudomonadota</taxon>
        <taxon>Betaproteobacteria</taxon>
        <taxon>Burkholderiales</taxon>
        <taxon>Sutterellaceae</taxon>
        <taxon>Parasutterella</taxon>
    </lineage>
</organism>
<evidence type="ECO:0000313" key="2">
    <source>
        <dbReference type="Proteomes" id="UP000462362"/>
    </source>
</evidence>
<dbReference type="Pfam" id="PF02661">
    <property type="entry name" value="Fic"/>
    <property type="match status" value="1"/>
</dbReference>
<reference evidence="1 2" key="1">
    <citation type="journal article" date="2019" name="Nat. Med.">
        <title>A library of human gut bacterial isolates paired with longitudinal multiomics data enables mechanistic microbiome research.</title>
        <authorList>
            <person name="Poyet M."/>
            <person name="Groussin M."/>
            <person name="Gibbons S.M."/>
            <person name="Avila-Pacheco J."/>
            <person name="Jiang X."/>
            <person name="Kearney S.M."/>
            <person name="Perrotta A.R."/>
            <person name="Berdy B."/>
            <person name="Zhao S."/>
            <person name="Lieberman T.D."/>
            <person name="Swanson P.K."/>
            <person name="Smith M."/>
            <person name="Roesemann S."/>
            <person name="Alexander J.E."/>
            <person name="Rich S.A."/>
            <person name="Livny J."/>
            <person name="Vlamakis H."/>
            <person name="Clish C."/>
            <person name="Bullock K."/>
            <person name="Deik A."/>
            <person name="Scott J."/>
            <person name="Pierce K.A."/>
            <person name="Xavier R.J."/>
            <person name="Alm E.J."/>
        </authorList>
    </citation>
    <scope>NUCLEOTIDE SEQUENCE [LARGE SCALE GENOMIC DNA]</scope>
    <source>
        <strain evidence="1 2">BIOML-A2</strain>
    </source>
</reference>
<name>A0A6I3S4Q4_9BURK</name>
<dbReference type="InterPro" id="IPR053737">
    <property type="entry name" value="Type_II_TA_Toxin"/>
</dbReference>
<proteinExistence type="predicted"/>